<proteinExistence type="predicted"/>
<name>A0A6P8YMK5_THRPL</name>
<accession>A0A6P8YMK5</accession>
<dbReference type="Proteomes" id="UP000515158">
    <property type="component" value="Unplaced"/>
</dbReference>
<evidence type="ECO:0000313" key="1">
    <source>
        <dbReference type="Proteomes" id="UP000515158"/>
    </source>
</evidence>
<dbReference type="AlphaFoldDB" id="A0A6P8YMK5"/>
<sequence length="463" mass="52988">MSDDFVVSKLKEWGLEKYTEEFRAKGIGQAALSFLNDKYVEQLVPAFGDQVVFKHYLHQFQSNNNSIIADSLMVSEDIVLDGNSVVVASVPLEIETVTPSTSSRPSQVDVDALLSIIKLSGYASALLLLKRRLRTKERRELCRHIVLYHTRDDVHQKIPHTQFAEWAELLSAIFPKDPKHLWFQPRTTVGNKKVVANGAILQAYYSARRDVGEVNDESASDNSDEDDVTEPLPDSVLTDVDWLSSHLEPWTTVQDKWRNTAEARKATRGNKRYCPTAYLEQYKVLRQPLGHLLVQSDFDLLFEDKANKLFDNIESFIEKAYLELKNVRPCPRELKSVLRQQEVTLKATGKLSTNAILMNLCYLVPVYTVTKKKQKKTDGVVEEIRGWRPTRIEVQNGFITHIDDVSKLQETVNRRDKRLLEVKQTRQPFVVIVGRDLDSITACYVCINDFFYLLNSPLEALDI</sequence>
<dbReference type="KEGG" id="tpal:117643330"/>
<dbReference type="InParanoid" id="A0A6P8YMK5"/>
<protein>
    <submittedName>
        <fullName evidence="2">Uncharacterized protein LOC117643330</fullName>
    </submittedName>
</protein>
<dbReference type="GeneID" id="117643330"/>
<feature type="non-terminal residue" evidence="2">
    <location>
        <position position="463"/>
    </location>
</feature>
<dbReference type="OrthoDB" id="3598281at2759"/>
<gene>
    <name evidence="2" type="primary">LOC117643330</name>
</gene>
<evidence type="ECO:0000313" key="2">
    <source>
        <dbReference type="RefSeq" id="XP_034238066.1"/>
    </source>
</evidence>
<organism evidence="2">
    <name type="scientific">Thrips palmi</name>
    <name type="common">Melon thrips</name>
    <dbReference type="NCBI Taxonomy" id="161013"/>
    <lineage>
        <taxon>Eukaryota</taxon>
        <taxon>Metazoa</taxon>
        <taxon>Ecdysozoa</taxon>
        <taxon>Arthropoda</taxon>
        <taxon>Hexapoda</taxon>
        <taxon>Insecta</taxon>
        <taxon>Pterygota</taxon>
        <taxon>Neoptera</taxon>
        <taxon>Paraneoptera</taxon>
        <taxon>Thysanoptera</taxon>
        <taxon>Terebrantia</taxon>
        <taxon>Thripoidea</taxon>
        <taxon>Thripidae</taxon>
        <taxon>Thrips</taxon>
    </lineage>
</organism>
<keyword evidence="1" id="KW-1185">Reference proteome</keyword>
<dbReference type="RefSeq" id="XP_034238066.1">
    <property type="nucleotide sequence ID" value="XM_034382175.1"/>
</dbReference>
<reference evidence="2" key="1">
    <citation type="submission" date="2025-08" db="UniProtKB">
        <authorList>
            <consortium name="RefSeq"/>
        </authorList>
    </citation>
    <scope>IDENTIFICATION</scope>
    <source>
        <tissue evidence="2">Total insect</tissue>
    </source>
</reference>